<evidence type="ECO:0000256" key="1">
    <source>
        <dbReference type="SAM" id="Phobius"/>
    </source>
</evidence>
<dbReference type="InterPro" id="IPR019421">
    <property type="entry name" value="7TM_GPCR_serpentine_rcpt_Srd"/>
</dbReference>
<keyword evidence="3" id="KW-1185">Reference proteome</keyword>
<comment type="caution">
    <text evidence="2">The sequence shown here is derived from an EMBL/GenBank/DDBJ whole genome shotgun (WGS) entry which is preliminary data.</text>
</comment>
<dbReference type="EMBL" id="JAKKPZ010000256">
    <property type="protein sequence ID" value="KAI1697666.1"/>
    <property type="molecule type" value="Genomic_DNA"/>
</dbReference>
<proteinExistence type="predicted"/>
<sequence length="161" mass="17986">MNHVNSRLACHCLSGLLRNKTRSCVFICDESSNYQECRPPEAAFSFINGVFQNATMNISRIHHSMESIIGMLSLTANLTLLYLIITKSQFRVKAYNKALLVTCLVDLFYTVVVFVGQPTILADHGYHYCQVNGFFPIDGNCSIISVADYIALPFTLTAYVS</sequence>
<dbReference type="Proteomes" id="UP001201812">
    <property type="component" value="Unassembled WGS sequence"/>
</dbReference>
<feature type="transmembrane region" description="Helical" evidence="1">
    <location>
        <begin position="98"/>
        <end position="116"/>
    </location>
</feature>
<evidence type="ECO:0000313" key="3">
    <source>
        <dbReference type="Proteomes" id="UP001201812"/>
    </source>
</evidence>
<keyword evidence="1" id="KW-0812">Transmembrane</keyword>
<name>A0AAD4MQ76_9BILA</name>
<dbReference type="SUPFAM" id="SSF81321">
    <property type="entry name" value="Family A G protein-coupled receptor-like"/>
    <property type="match status" value="1"/>
</dbReference>
<feature type="transmembrane region" description="Helical" evidence="1">
    <location>
        <begin position="68"/>
        <end position="86"/>
    </location>
</feature>
<reference evidence="2" key="1">
    <citation type="submission" date="2022-01" db="EMBL/GenBank/DDBJ databases">
        <title>Genome Sequence Resource for Two Populations of Ditylenchus destructor, the Migratory Endoparasitic Phytonematode.</title>
        <authorList>
            <person name="Zhang H."/>
            <person name="Lin R."/>
            <person name="Xie B."/>
        </authorList>
    </citation>
    <scope>NUCLEOTIDE SEQUENCE</scope>
    <source>
        <strain evidence="2">BazhouSP</strain>
    </source>
</reference>
<evidence type="ECO:0000313" key="2">
    <source>
        <dbReference type="EMBL" id="KAI1697666.1"/>
    </source>
</evidence>
<keyword evidence="1" id="KW-1133">Transmembrane helix</keyword>
<dbReference type="Pfam" id="PF10317">
    <property type="entry name" value="7TM_GPCR_Srd"/>
    <property type="match status" value="1"/>
</dbReference>
<keyword evidence="1" id="KW-0472">Membrane</keyword>
<organism evidence="2 3">
    <name type="scientific">Ditylenchus destructor</name>
    <dbReference type="NCBI Taxonomy" id="166010"/>
    <lineage>
        <taxon>Eukaryota</taxon>
        <taxon>Metazoa</taxon>
        <taxon>Ecdysozoa</taxon>
        <taxon>Nematoda</taxon>
        <taxon>Chromadorea</taxon>
        <taxon>Rhabditida</taxon>
        <taxon>Tylenchina</taxon>
        <taxon>Tylenchomorpha</taxon>
        <taxon>Sphaerularioidea</taxon>
        <taxon>Anguinidae</taxon>
        <taxon>Anguininae</taxon>
        <taxon>Ditylenchus</taxon>
    </lineage>
</organism>
<dbReference type="AlphaFoldDB" id="A0AAD4MQ76"/>
<protein>
    <submittedName>
        <fullName evidence="2">Serpentine type 7TM GPCR chemoreceptor srd domain-containing protein</fullName>
    </submittedName>
</protein>
<accession>A0AAD4MQ76</accession>
<gene>
    <name evidence="2" type="ORF">DdX_18360</name>
</gene>